<dbReference type="RefSeq" id="WP_055342166.1">
    <property type="nucleotide sequence ID" value="NZ_CEKZ01000003.1"/>
</dbReference>
<name>A0A0C7R4D2_PARSO</name>
<dbReference type="EMBL" id="CEKZ01000003">
    <property type="protein sequence ID" value="CEQ04103.1"/>
    <property type="molecule type" value="Genomic_DNA"/>
</dbReference>
<organism evidence="1 2">
    <name type="scientific">Paraclostridium sordellii</name>
    <name type="common">Clostridium sordellii</name>
    <dbReference type="NCBI Taxonomy" id="1505"/>
    <lineage>
        <taxon>Bacteria</taxon>
        <taxon>Bacillati</taxon>
        <taxon>Bacillota</taxon>
        <taxon>Clostridia</taxon>
        <taxon>Peptostreptococcales</taxon>
        <taxon>Peptostreptococcaceae</taxon>
        <taxon>Paraclostridium</taxon>
    </lineage>
</organism>
<evidence type="ECO:0000313" key="1">
    <source>
        <dbReference type="EMBL" id="CEQ04103.1"/>
    </source>
</evidence>
<gene>
    <name evidence="1" type="ORF">R28058_18361</name>
</gene>
<reference evidence="1 2" key="1">
    <citation type="submission" date="2015-01" db="EMBL/GenBank/DDBJ databases">
        <authorList>
            <person name="Aslett A.Martin."/>
            <person name="De Silva Nishadi"/>
        </authorList>
    </citation>
    <scope>NUCLEOTIDE SEQUENCE [LARGE SCALE GENOMIC DNA]</scope>
    <source>
        <strain evidence="1 2">R28058</strain>
    </source>
</reference>
<dbReference type="AlphaFoldDB" id="A0A0C7R4D2"/>
<proteinExistence type="predicted"/>
<dbReference type="OrthoDB" id="1957732at2"/>
<dbReference type="Proteomes" id="UP000049127">
    <property type="component" value="Unassembled WGS sequence"/>
</dbReference>
<sequence length="71" mass="8073">MYKCIEGFTVDICDGDGFTIEESGFVVEEGSIWEVNEEAINLLGADIHLENDDSWIEISKEILEECFIKIK</sequence>
<evidence type="ECO:0000313" key="2">
    <source>
        <dbReference type="Proteomes" id="UP000049127"/>
    </source>
</evidence>
<accession>A0A0C7R4D2</accession>
<protein>
    <submittedName>
        <fullName evidence="1">Uncharacterized protein</fullName>
    </submittedName>
</protein>